<dbReference type="OrthoDB" id="514248at2759"/>
<dbReference type="InterPro" id="IPR010286">
    <property type="entry name" value="METTL16/RlmF"/>
</dbReference>
<protein>
    <recommendedName>
        <fullName evidence="5">U6 small nuclear RNA (adenine-(43)-N(6))-methyltransferase</fullName>
    </recommendedName>
</protein>
<proteinExistence type="predicted"/>
<dbReference type="AlphaFoldDB" id="A0A1B9GA95"/>
<keyword evidence="1" id="KW-0489">Methyltransferase</keyword>
<dbReference type="CDD" id="cd02440">
    <property type="entry name" value="AdoMet_MTases"/>
    <property type="match status" value="1"/>
</dbReference>
<evidence type="ECO:0000256" key="3">
    <source>
        <dbReference type="SAM" id="MobiDB-lite"/>
    </source>
</evidence>
<dbReference type="PANTHER" id="PTHR13393:SF0">
    <property type="entry name" value="RNA N6-ADENOSINE-METHYLTRANSFERASE METTL16"/>
    <property type="match status" value="1"/>
</dbReference>
<accession>A0A1B9GA95</accession>
<evidence type="ECO:0000256" key="1">
    <source>
        <dbReference type="ARBA" id="ARBA00022603"/>
    </source>
</evidence>
<dbReference type="EMBL" id="KI894019">
    <property type="protein sequence ID" value="OCF27943.1"/>
    <property type="molecule type" value="Genomic_DNA"/>
</dbReference>
<organism evidence="4">
    <name type="scientific">Kwoniella bestiolae CBS 10118</name>
    <dbReference type="NCBI Taxonomy" id="1296100"/>
    <lineage>
        <taxon>Eukaryota</taxon>
        <taxon>Fungi</taxon>
        <taxon>Dikarya</taxon>
        <taxon>Basidiomycota</taxon>
        <taxon>Agaricomycotina</taxon>
        <taxon>Tremellomycetes</taxon>
        <taxon>Tremellales</taxon>
        <taxon>Cryptococcaceae</taxon>
        <taxon>Kwoniella</taxon>
    </lineage>
</organism>
<dbReference type="VEuPathDB" id="FungiDB:I302_02793"/>
<dbReference type="InterPro" id="IPR029063">
    <property type="entry name" value="SAM-dependent_MTases_sf"/>
</dbReference>
<evidence type="ECO:0000313" key="4">
    <source>
        <dbReference type="EMBL" id="OCF27943.1"/>
    </source>
</evidence>
<reference evidence="4" key="2">
    <citation type="submission" date="2014-01" db="EMBL/GenBank/DDBJ databases">
        <title>Evolution of pathogenesis and genome organization in the Tremellales.</title>
        <authorList>
            <person name="Cuomo C."/>
            <person name="Litvintseva A."/>
            <person name="Heitman J."/>
            <person name="Chen Y."/>
            <person name="Sun S."/>
            <person name="Springer D."/>
            <person name="Dromer F."/>
            <person name="Young S."/>
            <person name="Zeng Q."/>
            <person name="Chapman S."/>
            <person name="Gujja S."/>
            <person name="Saif S."/>
            <person name="Birren B."/>
        </authorList>
    </citation>
    <scope>NUCLEOTIDE SEQUENCE</scope>
    <source>
        <strain evidence="4">CBS 10118</strain>
    </source>
</reference>
<dbReference type="PANTHER" id="PTHR13393">
    <property type="entry name" value="SAM-DEPENDENT METHYLTRANSFERASE"/>
    <property type="match status" value="1"/>
</dbReference>
<gene>
    <name evidence="4" type="ORF">I302_02793</name>
</gene>
<reference evidence="4" key="1">
    <citation type="submission" date="2013-07" db="EMBL/GenBank/DDBJ databases">
        <title>The Genome Sequence of Cryptococcus bestiolae CBS10118.</title>
        <authorList>
            <consortium name="The Broad Institute Genome Sequencing Platform"/>
            <person name="Cuomo C."/>
            <person name="Litvintseva A."/>
            <person name="Chen Y."/>
            <person name="Heitman J."/>
            <person name="Sun S."/>
            <person name="Springer D."/>
            <person name="Dromer F."/>
            <person name="Young S.K."/>
            <person name="Zeng Q."/>
            <person name="Gargeya S."/>
            <person name="Fitzgerald M."/>
            <person name="Abouelleil A."/>
            <person name="Alvarado L."/>
            <person name="Berlin A.M."/>
            <person name="Chapman S.B."/>
            <person name="Dewar J."/>
            <person name="Goldberg J."/>
            <person name="Griggs A."/>
            <person name="Gujja S."/>
            <person name="Hansen M."/>
            <person name="Howarth C."/>
            <person name="Imamovic A."/>
            <person name="Larimer J."/>
            <person name="McCowan C."/>
            <person name="Murphy C."/>
            <person name="Pearson M."/>
            <person name="Priest M."/>
            <person name="Roberts A."/>
            <person name="Saif S."/>
            <person name="Shea T."/>
            <person name="Sykes S."/>
            <person name="Wortman J."/>
            <person name="Nusbaum C."/>
            <person name="Birren B."/>
        </authorList>
    </citation>
    <scope>NUCLEOTIDE SEQUENCE [LARGE SCALE GENOMIC DNA]</scope>
    <source>
        <strain evidence="4">CBS 10118</strain>
    </source>
</reference>
<dbReference type="Pfam" id="PF05971">
    <property type="entry name" value="Methyltransf_10"/>
    <property type="match status" value="1"/>
</dbReference>
<sequence>MHRDNPYLTKKPDFARLASRFPDFAQYVTISEEGYASIDFQNPAALRSLTRCLLKEDWDLDVGLREDRLCPTMSRRLDYLLHVLDLEPYLAASPSSRPLRVLDIGTGATAIYPILLHRLRPDAQITATELDELSYNHSLSVLSQNSIPSSSINAVHAPSAEPILFPILDNEREEWDLTICNPPFFGSEEEMKEGQEGKELGAHAAPTAANNELITPGGEIAFVGKMIKESLKIGERCRWYTSLIGKYSSLTPLIELLREHKIDNYLLKSIKQSKTTRWILGWSYSSIRISDNIARPEEIIPNTSFSRLIPLPNSFTHKPQPAIPNEELKQKIQDVLKSANLVPLSLSTSQGEGQDENTVMIEPKINTWSRAARRALARKTERPPDTTADTHPVQEEEGFSKPLFKARIQFIPPITLKDFSSISLDWLEGRDRSLVERLWKFLLNKAELVGKKEHVDAGYGGRLGDGAGAEVWRRGRGRGRGRGSGGGRSRGREREGNEEDSMNEGRRYGQRRRLA</sequence>
<dbReference type="GO" id="GO:0070475">
    <property type="term" value="P:rRNA base methylation"/>
    <property type="evidence" value="ECO:0007669"/>
    <property type="project" value="TreeGrafter"/>
</dbReference>
<dbReference type="STRING" id="1296100.A0A1B9GA95"/>
<name>A0A1B9GA95_9TREE</name>
<keyword evidence="2" id="KW-0808">Transferase</keyword>
<evidence type="ECO:0008006" key="5">
    <source>
        <dbReference type="Google" id="ProtNLM"/>
    </source>
</evidence>
<dbReference type="SUPFAM" id="SSF53335">
    <property type="entry name" value="S-adenosyl-L-methionine-dependent methyltransferases"/>
    <property type="match status" value="1"/>
</dbReference>
<evidence type="ECO:0000256" key="2">
    <source>
        <dbReference type="ARBA" id="ARBA00022679"/>
    </source>
</evidence>
<dbReference type="Gene3D" id="3.40.50.150">
    <property type="entry name" value="Vaccinia Virus protein VP39"/>
    <property type="match status" value="1"/>
</dbReference>
<dbReference type="GO" id="GO:0008168">
    <property type="term" value="F:methyltransferase activity"/>
    <property type="evidence" value="ECO:0007669"/>
    <property type="project" value="UniProtKB-KW"/>
</dbReference>
<feature type="region of interest" description="Disordered" evidence="3">
    <location>
        <begin position="375"/>
        <end position="398"/>
    </location>
</feature>
<feature type="region of interest" description="Disordered" evidence="3">
    <location>
        <begin position="472"/>
        <end position="515"/>
    </location>
</feature>
<dbReference type="GO" id="GO:0005634">
    <property type="term" value="C:nucleus"/>
    <property type="evidence" value="ECO:0007669"/>
    <property type="project" value="TreeGrafter"/>
</dbReference>